<feature type="transmembrane region" description="Helical" evidence="7">
    <location>
        <begin position="57"/>
        <end position="82"/>
    </location>
</feature>
<evidence type="ECO:0000256" key="3">
    <source>
        <dbReference type="ARBA" id="ARBA00022475"/>
    </source>
</evidence>
<feature type="transmembrane region" description="Helical" evidence="7">
    <location>
        <begin position="129"/>
        <end position="151"/>
    </location>
</feature>
<dbReference type="Pfam" id="PF00528">
    <property type="entry name" value="BPD_transp_1"/>
    <property type="match status" value="1"/>
</dbReference>
<evidence type="ECO:0000259" key="8">
    <source>
        <dbReference type="PROSITE" id="PS50928"/>
    </source>
</evidence>
<comment type="caution">
    <text evidence="9">The sequence shown here is derived from an EMBL/GenBank/DDBJ whole genome shotgun (WGS) entry which is preliminary data.</text>
</comment>
<reference evidence="9 10" key="1">
    <citation type="submission" date="2023-07" db="EMBL/GenBank/DDBJ databases">
        <title>Genomic Encyclopedia of Type Strains, Phase IV (KMG-IV): sequencing the most valuable type-strain genomes for metagenomic binning, comparative biology and taxonomic classification.</title>
        <authorList>
            <person name="Goeker M."/>
        </authorList>
    </citation>
    <scope>NUCLEOTIDE SEQUENCE [LARGE SCALE GENOMIC DNA]</scope>
    <source>
        <strain evidence="9 10">DSM 16980</strain>
    </source>
</reference>
<evidence type="ECO:0000256" key="6">
    <source>
        <dbReference type="ARBA" id="ARBA00023136"/>
    </source>
</evidence>
<gene>
    <name evidence="9" type="ORF">J2S01_002442</name>
</gene>
<dbReference type="PANTHER" id="PTHR30614">
    <property type="entry name" value="MEMBRANE COMPONENT OF AMINO ACID ABC TRANSPORTER"/>
    <property type="match status" value="1"/>
</dbReference>
<proteinExistence type="inferred from homology"/>
<dbReference type="InterPro" id="IPR010065">
    <property type="entry name" value="AA_ABC_transptr_permease_3TM"/>
</dbReference>
<keyword evidence="2 7" id="KW-0813">Transport</keyword>
<name>A0ABT9YA40_9FIRM</name>
<dbReference type="RefSeq" id="WP_196604570.1">
    <property type="nucleotide sequence ID" value="NZ_CP116940.1"/>
</dbReference>
<evidence type="ECO:0000313" key="10">
    <source>
        <dbReference type="Proteomes" id="UP001239167"/>
    </source>
</evidence>
<comment type="similarity">
    <text evidence="7">Belongs to the binding-protein-dependent transport system permease family.</text>
</comment>
<feature type="transmembrane region" description="Helical" evidence="7">
    <location>
        <begin position="23"/>
        <end position="45"/>
    </location>
</feature>
<sequence>MNDYFSLLLECLPSLLDGLQTTVIMAAASLVLAFVLGLILAIFSLSKIKILTVFYTVYVYIVRGIPVMIFGLFLFFGVGALLNIKFNPLLASIITLTINASAYLAEIFRGGIKAVDIGQVEAARSLGLGYFRTMALVIIPQAVKIMIPPIINQFITTLKDTSILSVISVRELTMNSQIIIARNYRPFEVYSYAAAMYLIIIIILSLFAKYIERRLQHGKSN</sequence>
<keyword evidence="4 7" id="KW-0812">Transmembrane</keyword>
<evidence type="ECO:0000256" key="4">
    <source>
        <dbReference type="ARBA" id="ARBA00022692"/>
    </source>
</evidence>
<dbReference type="Proteomes" id="UP001239167">
    <property type="component" value="Unassembled WGS sequence"/>
</dbReference>
<dbReference type="CDD" id="cd06261">
    <property type="entry name" value="TM_PBP2"/>
    <property type="match status" value="1"/>
</dbReference>
<dbReference type="PANTHER" id="PTHR30614:SF46">
    <property type="entry name" value="ABC TRANSPORTER MEMBRANE SPANNING PERMEASE-GLUTAMINE TRANSPORT"/>
    <property type="match status" value="1"/>
</dbReference>
<dbReference type="InterPro" id="IPR035906">
    <property type="entry name" value="MetI-like_sf"/>
</dbReference>
<comment type="subcellular location">
    <subcellularLocation>
        <location evidence="1 7">Cell membrane</location>
        <topology evidence="1 7">Multi-pass membrane protein</topology>
    </subcellularLocation>
</comment>
<dbReference type="SUPFAM" id="SSF161098">
    <property type="entry name" value="MetI-like"/>
    <property type="match status" value="1"/>
</dbReference>
<evidence type="ECO:0000256" key="5">
    <source>
        <dbReference type="ARBA" id="ARBA00022989"/>
    </source>
</evidence>
<dbReference type="Gene3D" id="1.10.3720.10">
    <property type="entry name" value="MetI-like"/>
    <property type="match status" value="1"/>
</dbReference>
<dbReference type="EMBL" id="JAUSUE010000020">
    <property type="protein sequence ID" value="MDQ0204710.1"/>
    <property type="molecule type" value="Genomic_DNA"/>
</dbReference>
<evidence type="ECO:0000256" key="7">
    <source>
        <dbReference type="RuleBase" id="RU363032"/>
    </source>
</evidence>
<feature type="transmembrane region" description="Helical" evidence="7">
    <location>
        <begin position="189"/>
        <end position="211"/>
    </location>
</feature>
<evidence type="ECO:0000313" key="9">
    <source>
        <dbReference type="EMBL" id="MDQ0204710.1"/>
    </source>
</evidence>
<keyword evidence="5 7" id="KW-1133">Transmembrane helix</keyword>
<dbReference type="InterPro" id="IPR043429">
    <property type="entry name" value="ArtM/GltK/GlnP/TcyL/YhdX-like"/>
</dbReference>
<dbReference type="NCBIfam" id="TIGR01726">
    <property type="entry name" value="HEQRo_perm_3TM"/>
    <property type="match status" value="1"/>
</dbReference>
<protein>
    <submittedName>
        <fullName evidence="9">Polar amino acid transport system permease protein/polar amino acid transport system substrate-binding protein</fullName>
    </submittedName>
</protein>
<dbReference type="InterPro" id="IPR000515">
    <property type="entry name" value="MetI-like"/>
</dbReference>
<feature type="domain" description="ABC transmembrane type-1" evidence="8">
    <location>
        <begin position="19"/>
        <end position="208"/>
    </location>
</feature>
<feature type="transmembrane region" description="Helical" evidence="7">
    <location>
        <begin position="88"/>
        <end position="108"/>
    </location>
</feature>
<keyword evidence="3" id="KW-1003">Cell membrane</keyword>
<dbReference type="PROSITE" id="PS50928">
    <property type="entry name" value="ABC_TM1"/>
    <property type="match status" value="1"/>
</dbReference>
<keyword evidence="10" id="KW-1185">Reference proteome</keyword>
<keyword evidence="6 7" id="KW-0472">Membrane</keyword>
<accession>A0ABT9YA40</accession>
<organism evidence="9 10">
    <name type="scientific">Pectinatus haikarae</name>
    <dbReference type="NCBI Taxonomy" id="349096"/>
    <lineage>
        <taxon>Bacteria</taxon>
        <taxon>Bacillati</taxon>
        <taxon>Bacillota</taxon>
        <taxon>Negativicutes</taxon>
        <taxon>Selenomonadales</taxon>
        <taxon>Selenomonadaceae</taxon>
        <taxon>Pectinatus</taxon>
    </lineage>
</organism>
<evidence type="ECO:0000256" key="2">
    <source>
        <dbReference type="ARBA" id="ARBA00022448"/>
    </source>
</evidence>
<evidence type="ECO:0000256" key="1">
    <source>
        <dbReference type="ARBA" id="ARBA00004651"/>
    </source>
</evidence>